<dbReference type="PANTHER" id="PTHR11188">
    <property type="entry name" value="ARRESTIN DOMAIN CONTAINING PROTEIN"/>
    <property type="match status" value="1"/>
</dbReference>
<dbReference type="InterPro" id="IPR050357">
    <property type="entry name" value="Arrestin_domain-protein"/>
</dbReference>
<dbReference type="Pfam" id="PF00339">
    <property type="entry name" value="Arrestin_N"/>
    <property type="match status" value="1"/>
</dbReference>
<protein>
    <recommendedName>
        <fullName evidence="2">Arrestin-like N-terminal domain-containing protein</fullName>
    </recommendedName>
</protein>
<dbReference type="GO" id="GO:0015031">
    <property type="term" value="P:protein transport"/>
    <property type="evidence" value="ECO:0007669"/>
    <property type="project" value="TreeGrafter"/>
</dbReference>
<dbReference type="OrthoDB" id="2333384at2759"/>
<reference evidence="3 4" key="1">
    <citation type="submission" date="2013-12" db="EMBL/GenBank/DDBJ databases">
        <title>Draft genome of the parsitic nematode Ancylostoma duodenale.</title>
        <authorList>
            <person name="Mitreva M."/>
        </authorList>
    </citation>
    <scope>NUCLEOTIDE SEQUENCE [LARGE SCALE GENOMIC DNA]</scope>
    <source>
        <strain evidence="3 4">Zhejiang</strain>
    </source>
</reference>
<dbReference type="EMBL" id="KN775995">
    <property type="protein sequence ID" value="KIH44723.1"/>
    <property type="molecule type" value="Genomic_DNA"/>
</dbReference>
<evidence type="ECO:0000313" key="3">
    <source>
        <dbReference type="EMBL" id="KIH44723.1"/>
    </source>
</evidence>
<feature type="non-terminal residue" evidence="3">
    <location>
        <position position="1"/>
    </location>
</feature>
<accession>A0A0C2BLP9</accession>
<evidence type="ECO:0000259" key="2">
    <source>
        <dbReference type="Pfam" id="PF00339"/>
    </source>
</evidence>
<keyword evidence="4" id="KW-1185">Reference proteome</keyword>
<feature type="domain" description="Arrestin-like N-terminal" evidence="2">
    <location>
        <begin position="2"/>
        <end position="57"/>
    </location>
</feature>
<dbReference type="SUPFAM" id="SSF81296">
    <property type="entry name" value="E set domains"/>
    <property type="match status" value="1"/>
</dbReference>
<dbReference type="Proteomes" id="UP000054047">
    <property type="component" value="Unassembled WGS sequence"/>
</dbReference>
<dbReference type="GO" id="GO:0005737">
    <property type="term" value="C:cytoplasm"/>
    <property type="evidence" value="ECO:0007669"/>
    <property type="project" value="TreeGrafter"/>
</dbReference>
<dbReference type="Gene3D" id="2.60.40.640">
    <property type="match status" value="2"/>
</dbReference>
<name>A0A0C2BLP9_9BILA</name>
<dbReference type="AlphaFoldDB" id="A0A0C2BLP9"/>
<organism evidence="3 4">
    <name type="scientific">Ancylostoma duodenale</name>
    <dbReference type="NCBI Taxonomy" id="51022"/>
    <lineage>
        <taxon>Eukaryota</taxon>
        <taxon>Metazoa</taxon>
        <taxon>Ecdysozoa</taxon>
        <taxon>Nematoda</taxon>
        <taxon>Chromadorea</taxon>
        <taxon>Rhabditida</taxon>
        <taxon>Rhabditina</taxon>
        <taxon>Rhabditomorpha</taxon>
        <taxon>Strongyloidea</taxon>
        <taxon>Ancylostomatidae</taxon>
        <taxon>Ancylostomatinae</taxon>
        <taxon>Ancylostoma</taxon>
    </lineage>
</organism>
<dbReference type="InterPro" id="IPR011021">
    <property type="entry name" value="Arrestin-like_N"/>
</dbReference>
<evidence type="ECO:0000313" key="4">
    <source>
        <dbReference type="Proteomes" id="UP000054047"/>
    </source>
</evidence>
<dbReference type="InterPro" id="IPR014756">
    <property type="entry name" value="Ig_E-set"/>
</dbReference>
<feature type="non-terminal residue" evidence="3">
    <location>
        <position position="125"/>
    </location>
</feature>
<dbReference type="InterPro" id="IPR014752">
    <property type="entry name" value="Arrestin-like_C"/>
</dbReference>
<sequence length="125" mass="13995">RTHTETYREKYSATVIYANDERMAWMSPAGAKEILPAGSYQFPFAFNLPLNLPPSFEVVPVFDLNTIPRAILPVEDLKVKKLGIILFRHGEVTLECETSKGGFVPGEMVVVRARIVNDSSKDIVK</sequence>
<proteinExistence type="inferred from homology"/>
<evidence type="ECO:0000256" key="1">
    <source>
        <dbReference type="ARBA" id="ARBA00005298"/>
    </source>
</evidence>
<gene>
    <name evidence="3" type="ORF">ANCDUO_25249</name>
</gene>
<comment type="similarity">
    <text evidence="1">Belongs to the arrestin family.</text>
</comment>
<dbReference type="PANTHER" id="PTHR11188:SF175">
    <property type="entry name" value="ARRESTIN C-TERMINAL-LIKE DOMAIN-CONTAINING PROTEIN"/>
    <property type="match status" value="1"/>
</dbReference>